<organism evidence="2">
    <name type="scientific">uncultured Thermomicrobiales bacterium</name>
    <dbReference type="NCBI Taxonomy" id="1645740"/>
    <lineage>
        <taxon>Bacteria</taxon>
        <taxon>Pseudomonadati</taxon>
        <taxon>Thermomicrobiota</taxon>
        <taxon>Thermomicrobia</taxon>
        <taxon>Thermomicrobiales</taxon>
        <taxon>environmental samples</taxon>
    </lineage>
</organism>
<dbReference type="CDD" id="cd05154">
    <property type="entry name" value="ACAD10_11_N-like"/>
    <property type="match status" value="1"/>
</dbReference>
<dbReference type="PANTHER" id="PTHR47829">
    <property type="entry name" value="HYDROLASE, PUTATIVE (AFU_ORTHOLOGUE AFUA_1G12880)-RELATED"/>
    <property type="match status" value="1"/>
</dbReference>
<dbReference type="PANTHER" id="PTHR47829:SF1">
    <property type="entry name" value="HAD FAMILY PHOSPHATASE"/>
    <property type="match status" value="1"/>
</dbReference>
<dbReference type="Pfam" id="PF01636">
    <property type="entry name" value="APH"/>
    <property type="match status" value="1"/>
</dbReference>
<dbReference type="GO" id="GO:0005524">
    <property type="term" value="F:ATP binding"/>
    <property type="evidence" value="ECO:0007669"/>
    <property type="project" value="InterPro"/>
</dbReference>
<sequence>MTPPHDPVPSPVAGSDVDDGWLEEWLAVEVGDPEGSLAVGRIGQGYSNLTYGVSDATGRRWVLRRPPPGELLASAHDVVREARIMAALAVTDVPVPAILGVRNDSGGVPWVLMEHVDGQVIDSMAAGQDLDEAHRRTIGLSMARTLARVHAVDIDQIGLGDLASRSPYAARQMRRWTRQWEASRTRPLPELDRLTDRLAAAVPEQVELGLVHGDFHIKNVIAREGQVAAVLDWELATLGDPLADVGTLLAYWPHAGELAAGDATSVSTLPGYPTREELLQEYAEASGRDVSAVGFWHVLGIWKVAIIAEGVLRRALDHPGARSLAGIPSAEDVESLVDYAHRIADRSDL</sequence>
<reference evidence="2" key="1">
    <citation type="submission" date="2020-02" db="EMBL/GenBank/DDBJ databases">
        <authorList>
            <person name="Meier V. D."/>
        </authorList>
    </citation>
    <scope>NUCLEOTIDE SEQUENCE</scope>
    <source>
        <strain evidence="2">AVDCRST_MAG33</strain>
    </source>
</reference>
<feature type="domain" description="Protein kinase" evidence="1">
    <location>
        <begin position="36"/>
        <end position="349"/>
    </location>
</feature>
<dbReference type="AlphaFoldDB" id="A0A6J4VAM3"/>
<dbReference type="InterPro" id="IPR002575">
    <property type="entry name" value="Aminoglycoside_PTrfase"/>
</dbReference>
<dbReference type="InterPro" id="IPR000719">
    <property type="entry name" value="Prot_kinase_dom"/>
</dbReference>
<dbReference type="InterPro" id="IPR011009">
    <property type="entry name" value="Kinase-like_dom_sf"/>
</dbReference>
<accession>A0A6J4VAM3</accession>
<keyword evidence="2" id="KW-0808">Transferase</keyword>
<name>A0A6J4VAM3_9BACT</name>
<gene>
    <name evidence="2" type="ORF">AVDCRST_MAG33-2792</name>
</gene>
<dbReference type="InterPro" id="IPR052898">
    <property type="entry name" value="ACAD10-like"/>
</dbReference>
<evidence type="ECO:0000313" key="2">
    <source>
        <dbReference type="EMBL" id="CAA9573536.1"/>
    </source>
</evidence>
<dbReference type="Gene3D" id="3.30.200.20">
    <property type="entry name" value="Phosphorylase Kinase, domain 1"/>
    <property type="match status" value="1"/>
</dbReference>
<dbReference type="Gene3D" id="3.90.1200.10">
    <property type="match status" value="1"/>
</dbReference>
<dbReference type="SUPFAM" id="SSF56112">
    <property type="entry name" value="Protein kinase-like (PK-like)"/>
    <property type="match status" value="1"/>
</dbReference>
<dbReference type="PROSITE" id="PS50011">
    <property type="entry name" value="PROTEIN_KINASE_DOM"/>
    <property type="match status" value="1"/>
</dbReference>
<dbReference type="GO" id="GO:0004672">
    <property type="term" value="F:protein kinase activity"/>
    <property type="evidence" value="ECO:0007669"/>
    <property type="project" value="InterPro"/>
</dbReference>
<evidence type="ECO:0000259" key="1">
    <source>
        <dbReference type="PROSITE" id="PS50011"/>
    </source>
</evidence>
<proteinExistence type="predicted"/>
<dbReference type="EMBL" id="CADCWK010000344">
    <property type="protein sequence ID" value="CAA9573536.1"/>
    <property type="molecule type" value="Genomic_DNA"/>
</dbReference>
<protein>
    <submittedName>
        <fullName evidence="2">Acyl-CoA dehydrogenase, putative phosphotransferase</fullName>
    </submittedName>
</protein>
<dbReference type="InterPro" id="IPR041726">
    <property type="entry name" value="ACAD10_11_N"/>
</dbReference>